<dbReference type="InterPro" id="IPR029058">
    <property type="entry name" value="AB_hydrolase_fold"/>
</dbReference>
<evidence type="ECO:0000256" key="9">
    <source>
        <dbReference type="ARBA" id="ARBA00025250"/>
    </source>
</evidence>
<comment type="function">
    <text evidence="9">Involved in degradation of plant cell walls. Hydrolyzes the feruloyl-arabinose ester bond in arabinoxylans, and the feruloyl-galactose ester bond in pectin. Active against paranitrophenyl-acetate, methyl ferulate and wheat arabinoxylan.</text>
</comment>
<keyword evidence="6" id="KW-0378">Hydrolase</keyword>
<dbReference type="EMBL" id="RKQZ01000001">
    <property type="protein sequence ID" value="RPF21966.1"/>
    <property type="molecule type" value="Genomic_DNA"/>
</dbReference>
<keyword evidence="5" id="KW-0732">Signal</keyword>
<evidence type="ECO:0000259" key="11">
    <source>
        <dbReference type="SMART" id="SM00458"/>
    </source>
</evidence>
<dbReference type="PANTHER" id="PTHR38050">
    <property type="match status" value="1"/>
</dbReference>
<keyword evidence="13" id="KW-1185">Reference proteome</keyword>
<keyword evidence="4" id="KW-0858">Xylan degradation</keyword>
<dbReference type="Gene3D" id="3.40.50.1820">
    <property type="entry name" value="alpha/beta hydrolase"/>
    <property type="match status" value="1"/>
</dbReference>
<dbReference type="Pfam" id="PF00652">
    <property type="entry name" value="Ricin_B_lectin"/>
    <property type="match status" value="1"/>
</dbReference>
<evidence type="ECO:0000313" key="12">
    <source>
        <dbReference type="EMBL" id="RPF21966.1"/>
    </source>
</evidence>
<sequence>MPPNRFPQASPRPRRRLRSRIVAVTAVVATAFAGVLTANIASAQVNAASAPVTAMASDGCGQNPGMNSGNHTIQVNGVNRSFILKVPDNYDSNYQHKLIFGLHWWGGTANDVAGGGSDGAVYAHYGLEQLSGGTAIFVAPQGIDNAWADSGGRDVAFVDAMIQRIESALCVDESQRFSLGFSYGGAMSYALACARPDQFRAVAAIAVPGPVSGCSGGSQPVAYMGIQGVTDSMPQARGMRDRFVGNNGCTPQSPPEPASGSGQHFTTTYSGCQDGYPVVWAAFDGGHQQGPVDGCTGCESGAQSWVKGEIWEFFSQFGDGQPPTTPPPADGGALTGQASGKCLDVPDQSTTDGTQVQIWDCWSGANQQWTHSASGELSVYSGGSRKCLDASGSGTSDGTAVTIWSCHGGANQRWNLNGDGSITSAQSGLCLDVSGASTANGALVQLWSCHGGGNQKWNLS</sequence>
<evidence type="ECO:0000256" key="7">
    <source>
        <dbReference type="ARBA" id="ARBA00023277"/>
    </source>
</evidence>
<feature type="domain" description="Ricin B lectin" evidence="11">
    <location>
        <begin position="331"/>
        <end position="460"/>
    </location>
</feature>
<dbReference type="SUPFAM" id="SSF50370">
    <property type="entry name" value="Ricin B-like lectins"/>
    <property type="match status" value="1"/>
</dbReference>
<gene>
    <name evidence="12" type="ORF">EDD34_2606</name>
</gene>
<dbReference type="Gene3D" id="2.80.10.50">
    <property type="match status" value="2"/>
</dbReference>
<evidence type="ECO:0000256" key="10">
    <source>
        <dbReference type="SAM" id="MobiDB-lite"/>
    </source>
</evidence>
<dbReference type="SMART" id="SM00458">
    <property type="entry name" value="RICIN"/>
    <property type="match status" value="1"/>
</dbReference>
<evidence type="ECO:0000256" key="1">
    <source>
        <dbReference type="ARBA" id="ARBA00004613"/>
    </source>
</evidence>
<reference evidence="12 13" key="1">
    <citation type="submission" date="2018-11" db="EMBL/GenBank/DDBJ databases">
        <title>Sequencing the genomes of 1000 actinobacteria strains.</title>
        <authorList>
            <person name="Klenk H.-P."/>
        </authorList>
    </citation>
    <scope>NUCLEOTIDE SEQUENCE [LARGE SCALE GENOMIC DNA]</scope>
    <source>
        <strain evidence="12 13">DSM 15700</strain>
    </source>
</reference>
<dbReference type="InterPro" id="IPR000772">
    <property type="entry name" value="Ricin_B_lectin"/>
</dbReference>
<dbReference type="GO" id="GO:0045493">
    <property type="term" value="P:xylan catabolic process"/>
    <property type="evidence" value="ECO:0007669"/>
    <property type="project" value="UniProtKB-KW"/>
</dbReference>
<dbReference type="InterPro" id="IPR043595">
    <property type="entry name" value="FaeB/C/D"/>
</dbReference>
<comment type="similarity">
    <text evidence="2">Belongs to the faeC family.</text>
</comment>
<dbReference type="AlphaFoldDB" id="A0A3N4YR21"/>
<dbReference type="RefSeq" id="WP_123814949.1">
    <property type="nucleotide sequence ID" value="NZ_RKQZ01000001.1"/>
</dbReference>
<organism evidence="12 13">
    <name type="scientific">Myceligenerans xiligouense</name>
    <dbReference type="NCBI Taxonomy" id="253184"/>
    <lineage>
        <taxon>Bacteria</taxon>
        <taxon>Bacillati</taxon>
        <taxon>Actinomycetota</taxon>
        <taxon>Actinomycetes</taxon>
        <taxon>Micrococcales</taxon>
        <taxon>Promicromonosporaceae</taxon>
        <taxon>Myceligenerans</taxon>
    </lineage>
</organism>
<keyword evidence="7" id="KW-0119">Carbohydrate metabolism</keyword>
<dbReference type="SUPFAM" id="SSF53474">
    <property type="entry name" value="alpha/beta-Hydrolases"/>
    <property type="match status" value="1"/>
</dbReference>
<evidence type="ECO:0000256" key="8">
    <source>
        <dbReference type="ARBA" id="ARBA00023326"/>
    </source>
</evidence>
<name>A0A3N4YR21_9MICO</name>
<keyword evidence="3" id="KW-0964">Secreted</keyword>
<evidence type="ECO:0000256" key="3">
    <source>
        <dbReference type="ARBA" id="ARBA00022525"/>
    </source>
</evidence>
<proteinExistence type="inferred from homology"/>
<dbReference type="ESTHER" id="9mico-a0a3n4yr21">
    <property type="family name" value="FaeC"/>
</dbReference>
<dbReference type="CDD" id="cd23418">
    <property type="entry name" value="beta-trefoil_Ricin_XLN-like"/>
    <property type="match status" value="1"/>
</dbReference>
<evidence type="ECO:0000256" key="4">
    <source>
        <dbReference type="ARBA" id="ARBA00022651"/>
    </source>
</evidence>
<evidence type="ECO:0000256" key="6">
    <source>
        <dbReference type="ARBA" id="ARBA00022801"/>
    </source>
</evidence>
<comment type="subcellular location">
    <subcellularLocation>
        <location evidence="1">Secreted</location>
    </subcellularLocation>
</comment>
<evidence type="ECO:0000256" key="2">
    <source>
        <dbReference type="ARBA" id="ARBA00010278"/>
    </source>
</evidence>
<dbReference type="OrthoDB" id="9767239at2"/>
<dbReference type="GO" id="GO:0030600">
    <property type="term" value="F:feruloyl esterase activity"/>
    <property type="evidence" value="ECO:0007669"/>
    <property type="project" value="InterPro"/>
</dbReference>
<accession>A0A3N4YR21</accession>
<keyword evidence="8" id="KW-0624">Polysaccharide degradation</keyword>
<feature type="region of interest" description="Disordered" evidence="10">
    <location>
        <begin position="318"/>
        <end position="348"/>
    </location>
</feature>
<dbReference type="InterPro" id="IPR035992">
    <property type="entry name" value="Ricin_B-like_lectins"/>
</dbReference>
<dbReference type="PANTHER" id="PTHR38050:SF1">
    <property type="entry name" value="FERULOYL ESTERASE C"/>
    <property type="match status" value="1"/>
</dbReference>
<protein>
    <submittedName>
        <fullName evidence="12">Poly(3-hydroxybutyrate) depolymerase</fullName>
    </submittedName>
</protein>
<comment type="caution">
    <text evidence="12">The sequence shown here is derived from an EMBL/GenBank/DDBJ whole genome shotgun (WGS) entry which is preliminary data.</text>
</comment>
<dbReference type="Proteomes" id="UP000280501">
    <property type="component" value="Unassembled WGS sequence"/>
</dbReference>
<dbReference type="PROSITE" id="PS50231">
    <property type="entry name" value="RICIN_B_LECTIN"/>
    <property type="match status" value="1"/>
</dbReference>
<evidence type="ECO:0000256" key="5">
    <source>
        <dbReference type="ARBA" id="ARBA00022729"/>
    </source>
</evidence>
<evidence type="ECO:0000313" key="13">
    <source>
        <dbReference type="Proteomes" id="UP000280501"/>
    </source>
</evidence>
<dbReference type="GO" id="GO:0005576">
    <property type="term" value="C:extracellular region"/>
    <property type="evidence" value="ECO:0007669"/>
    <property type="project" value="UniProtKB-SubCell"/>
</dbReference>